<accession>A0A0M3JD40</accession>
<feature type="domain" description="BPTI/Kunitz inhibitor" evidence="5">
    <location>
        <begin position="98"/>
        <end position="142"/>
    </location>
</feature>
<evidence type="ECO:0000313" key="6">
    <source>
        <dbReference type="EMBL" id="VDK25329.1"/>
    </source>
</evidence>
<dbReference type="PANTHER" id="PTHR45938">
    <property type="entry name" value="ACP24A4-RELATED"/>
    <property type="match status" value="1"/>
</dbReference>
<comment type="subcellular location">
    <subcellularLocation>
        <location evidence="1">Secreted</location>
    </subcellularLocation>
</comment>
<dbReference type="GO" id="GO:0050431">
    <property type="term" value="F:transforming growth factor beta binding"/>
    <property type="evidence" value="ECO:0007669"/>
    <property type="project" value="TreeGrafter"/>
</dbReference>
<protein>
    <submittedName>
        <fullName evidence="8">Kunitz/Bovine pancreatic trypsin inhibitor domain protein</fullName>
    </submittedName>
</protein>
<name>A0A0M3JD40_ANISI</name>
<organism evidence="8">
    <name type="scientific">Anisakis simplex</name>
    <name type="common">Herring worm</name>
    <dbReference type="NCBI Taxonomy" id="6269"/>
    <lineage>
        <taxon>Eukaryota</taxon>
        <taxon>Metazoa</taxon>
        <taxon>Ecdysozoa</taxon>
        <taxon>Nematoda</taxon>
        <taxon>Chromadorea</taxon>
        <taxon>Rhabditida</taxon>
        <taxon>Spirurina</taxon>
        <taxon>Ascaridomorpha</taxon>
        <taxon>Ascaridoidea</taxon>
        <taxon>Anisakidae</taxon>
        <taxon>Anisakis</taxon>
        <taxon>Anisakis simplex complex</taxon>
    </lineage>
</organism>
<keyword evidence="4" id="KW-1015">Disulfide bond</keyword>
<dbReference type="GO" id="GO:0004867">
    <property type="term" value="F:serine-type endopeptidase inhibitor activity"/>
    <property type="evidence" value="ECO:0007669"/>
    <property type="project" value="InterPro"/>
</dbReference>
<dbReference type="SMART" id="SM00131">
    <property type="entry name" value="KU"/>
    <property type="match status" value="2"/>
</dbReference>
<dbReference type="PANTHER" id="PTHR45938:SF11">
    <property type="entry name" value="WAP, KAZAL, IMMUNOGLOBULIN, KUNITZ AND NTR DOMAIN-CONTAINING PROTEIN 2-LIKE"/>
    <property type="match status" value="1"/>
</dbReference>
<keyword evidence="7" id="KW-1185">Reference proteome</keyword>
<dbReference type="SUPFAM" id="SSF57362">
    <property type="entry name" value="BPTI-like"/>
    <property type="match status" value="3"/>
</dbReference>
<feature type="domain" description="BPTI/Kunitz inhibitor" evidence="5">
    <location>
        <begin position="38"/>
        <end position="88"/>
    </location>
</feature>
<evidence type="ECO:0000313" key="8">
    <source>
        <dbReference type="WBParaSite" id="ASIM_0000552601-mRNA-1"/>
    </source>
</evidence>
<dbReference type="InterPro" id="IPR002223">
    <property type="entry name" value="Kunitz_BPTI"/>
</dbReference>
<evidence type="ECO:0000256" key="4">
    <source>
        <dbReference type="ARBA" id="ARBA00023157"/>
    </source>
</evidence>
<proteinExistence type="predicted"/>
<dbReference type="Pfam" id="PF00014">
    <property type="entry name" value="Kunitz_BPTI"/>
    <property type="match status" value="3"/>
</dbReference>
<evidence type="ECO:0000256" key="1">
    <source>
        <dbReference type="ARBA" id="ARBA00004613"/>
    </source>
</evidence>
<keyword evidence="3" id="KW-0732">Signal</keyword>
<dbReference type="PROSITE" id="PS50279">
    <property type="entry name" value="BPTI_KUNITZ_2"/>
    <property type="match status" value="3"/>
</dbReference>
<evidence type="ECO:0000259" key="5">
    <source>
        <dbReference type="PROSITE" id="PS50279"/>
    </source>
</evidence>
<dbReference type="PROSITE" id="PS00280">
    <property type="entry name" value="BPTI_KUNITZ_1"/>
    <property type="match status" value="1"/>
</dbReference>
<dbReference type="EMBL" id="UYRR01010287">
    <property type="protein sequence ID" value="VDK25329.1"/>
    <property type="molecule type" value="Genomic_DNA"/>
</dbReference>
<dbReference type="InterPro" id="IPR036880">
    <property type="entry name" value="Kunitz_BPTI_sf"/>
</dbReference>
<dbReference type="Gene3D" id="4.10.410.10">
    <property type="entry name" value="Pancreatic trypsin inhibitor Kunitz domain"/>
    <property type="match status" value="3"/>
</dbReference>
<evidence type="ECO:0000313" key="7">
    <source>
        <dbReference type="Proteomes" id="UP000267096"/>
    </source>
</evidence>
<reference evidence="8" key="1">
    <citation type="submission" date="2017-02" db="UniProtKB">
        <authorList>
            <consortium name="WormBaseParasite"/>
        </authorList>
    </citation>
    <scope>IDENTIFICATION</scope>
</reference>
<feature type="domain" description="BPTI/Kunitz inhibitor" evidence="5">
    <location>
        <begin position="1"/>
        <end position="27"/>
    </location>
</feature>
<dbReference type="GO" id="GO:0005615">
    <property type="term" value="C:extracellular space"/>
    <property type="evidence" value="ECO:0007669"/>
    <property type="project" value="TreeGrafter"/>
</dbReference>
<dbReference type="GO" id="GO:0048019">
    <property type="term" value="F:receptor antagonist activity"/>
    <property type="evidence" value="ECO:0007669"/>
    <property type="project" value="TreeGrafter"/>
</dbReference>
<dbReference type="FunFam" id="4.10.410.10:FF:000026">
    <property type="entry name" value="Serine protease inhibitor, putative"/>
    <property type="match status" value="1"/>
</dbReference>
<gene>
    <name evidence="6" type="ORF">ASIM_LOCUS5324</name>
</gene>
<dbReference type="WBParaSite" id="ASIM_0000552601-mRNA-1">
    <property type="protein sequence ID" value="ASIM_0000552601-mRNA-1"/>
    <property type="gene ID" value="ASIM_0000552601"/>
</dbReference>
<evidence type="ECO:0000256" key="2">
    <source>
        <dbReference type="ARBA" id="ARBA00022525"/>
    </source>
</evidence>
<dbReference type="PRINTS" id="PR00759">
    <property type="entry name" value="BASICPTASE"/>
</dbReference>
<evidence type="ECO:0000256" key="3">
    <source>
        <dbReference type="ARBA" id="ARBA00022729"/>
    </source>
</evidence>
<sequence length="142" mass="16161">MCETFTFSGCGGNANRFASLYSCKSHCDGLIRPKSPQCAYYPDWGPCNQLRYMWFFNMSRGTCDQFLWGGCAGNTNRFESFELCQITCEEPGNVHDICTEPLDRGKWCQPMSNRYYYNSQSKTCKGFHYTGCGTSANNFLSL</sequence>
<dbReference type="AlphaFoldDB" id="A0A0M3JD40"/>
<keyword evidence="2" id="KW-0964">Secreted</keyword>
<dbReference type="InterPro" id="IPR020901">
    <property type="entry name" value="Prtase_inh_Kunz-CS"/>
</dbReference>
<dbReference type="Proteomes" id="UP000267096">
    <property type="component" value="Unassembled WGS sequence"/>
</dbReference>
<dbReference type="OrthoDB" id="4473401at2759"/>
<dbReference type="CDD" id="cd00109">
    <property type="entry name" value="Kunitz-type"/>
    <property type="match status" value="2"/>
</dbReference>
<reference evidence="6 7" key="2">
    <citation type="submission" date="2018-11" db="EMBL/GenBank/DDBJ databases">
        <authorList>
            <consortium name="Pathogen Informatics"/>
        </authorList>
    </citation>
    <scope>NUCLEOTIDE SEQUENCE [LARGE SCALE GENOMIC DNA]</scope>
</reference>